<dbReference type="PANTHER" id="PTHR34702:SF1">
    <property type="entry name" value="NA(+)_H(+) ANTIPORTER SUBUNIT F"/>
    <property type="match status" value="1"/>
</dbReference>
<dbReference type="RefSeq" id="WP_166270117.1">
    <property type="nucleotide sequence ID" value="NZ_CP048029.1"/>
</dbReference>
<keyword evidence="5 8" id="KW-0812">Transmembrane</keyword>
<dbReference type="Proteomes" id="UP000502699">
    <property type="component" value="Chromosome"/>
</dbReference>
<feature type="transmembrane region" description="Helical" evidence="8">
    <location>
        <begin position="34"/>
        <end position="52"/>
    </location>
</feature>
<dbReference type="GO" id="GO:0005886">
    <property type="term" value="C:plasma membrane"/>
    <property type="evidence" value="ECO:0007669"/>
    <property type="project" value="UniProtKB-SubCell"/>
</dbReference>
<evidence type="ECO:0000313" key="10">
    <source>
        <dbReference type="Proteomes" id="UP000502699"/>
    </source>
</evidence>
<evidence type="ECO:0000256" key="3">
    <source>
        <dbReference type="ARBA" id="ARBA00022448"/>
    </source>
</evidence>
<feature type="transmembrane region" description="Helical" evidence="8">
    <location>
        <begin position="6"/>
        <end position="27"/>
    </location>
</feature>
<evidence type="ECO:0000256" key="4">
    <source>
        <dbReference type="ARBA" id="ARBA00022475"/>
    </source>
</evidence>
<accession>A0A6G7VBB0</accession>
<dbReference type="Pfam" id="PF04066">
    <property type="entry name" value="MrpF_PhaF"/>
    <property type="match status" value="1"/>
</dbReference>
<feature type="transmembrane region" description="Helical" evidence="8">
    <location>
        <begin position="58"/>
        <end position="79"/>
    </location>
</feature>
<evidence type="ECO:0000256" key="8">
    <source>
        <dbReference type="SAM" id="Phobius"/>
    </source>
</evidence>
<evidence type="ECO:0000256" key="7">
    <source>
        <dbReference type="ARBA" id="ARBA00023136"/>
    </source>
</evidence>
<comment type="similarity">
    <text evidence="2">Belongs to the CPA3 antiporters (TC 2.A.63) subunit F family.</text>
</comment>
<name>A0A6G7VBB0_9GAMM</name>
<dbReference type="GO" id="GO:0015385">
    <property type="term" value="F:sodium:proton antiporter activity"/>
    <property type="evidence" value="ECO:0007669"/>
    <property type="project" value="TreeGrafter"/>
</dbReference>
<evidence type="ECO:0000313" key="9">
    <source>
        <dbReference type="EMBL" id="QIK37349.1"/>
    </source>
</evidence>
<dbReference type="InterPro" id="IPR007208">
    <property type="entry name" value="MrpF/PhaF-like"/>
</dbReference>
<keyword evidence="6 8" id="KW-1133">Transmembrane helix</keyword>
<reference evidence="10" key="1">
    <citation type="submission" date="2020-01" db="EMBL/GenBank/DDBJ databases">
        <title>Caldichromatium gen. nov., sp. nov., a thermophilic purple sulfur bacterium member of the family Chromatiaceae isolated from Nakabusa hot spring, Japan.</title>
        <authorList>
            <person name="Saini M.K."/>
            <person name="Hanada S."/>
            <person name="Tank M."/>
        </authorList>
    </citation>
    <scope>NUCLEOTIDE SEQUENCE [LARGE SCALE GENOMIC DNA]</scope>
    <source>
        <strain evidence="10">No.7</strain>
    </source>
</reference>
<dbReference type="KEGG" id="cjap:GWK36_04405"/>
<dbReference type="EMBL" id="CP048029">
    <property type="protein sequence ID" value="QIK37349.1"/>
    <property type="molecule type" value="Genomic_DNA"/>
</dbReference>
<evidence type="ECO:0000256" key="1">
    <source>
        <dbReference type="ARBA" id="ARBA00004651"/>
    </source>
</evidence>
<proteinExistence type="inferred from homology"/>
<keyword evidence="3" id="KW-0813">Transport</keyword>
<keyword evidence="4" id="KW-1003">Cell membrane</keyword>
<keyword evidence="7 8" id="KW-0472">Membrane</keyword>
<evidence type="ECO:0000256" key="6">
    <source>
        <dbReference type="ARBA" id="ARBA00022989"/>
    </source>
</evidence>
<dbReference type="PANTHER" id="PTHR34702">
    <property type="entry name" value="NA(+)/H(+) ANTIPORTER SUBUNIT F1"/>
    <property type="match status" value="1"/>
</dbReference>
<organism evidence="9 10">
    <name type="scientific">Caldichromatium japonicum</name>
    <dbReference type="NCBI Taxonomy" id="2699430"/>
    <lineage>
        <taxon>Bacteria</taxon>
        <taxon>Pseudomonadati</taxon>
        <taxon>Pseudomonadota</taxon>
        <taxon>Gammaproteobacteria</taxon>
        <taxon>Chromatiales</taxon>
        <taxon>Chromatiaceae</taxon>
        <taxon>Caldichromatium</taxon>
    </lineage>
</organism>
<evidence type="ECO:0000256" key="2">
    <source>
        <dbReference type="ARBA" id="ARBA00009212"/>
    </source>
</evidence>
<protein>
    <submittedName>
        <fullName evidence="9">Multiple resistance and pH regulation protein F</fullName>
    </submittedName>
</protein>
<comment type="subcellular location">
    <subcellularLocation>
        <location evidence="1">Cell membrane</location>
        <topology evidence="1">Multi-pass membrane protein</topology>
    </subcellularLocation>
</comment>
<evidence type="ECO:0000256" key="5">
    <source>
        <dbReference type="ARBA" id="ARBA00022692"/>
    </source>
</evidence>
<dbReference type="AlphaFoldDB" id="A0A6G7VBB0"/>
<sequence length="84" mass="8608">MPLAELNLAIALMLLATISVGLIRVVLGPTPADRLLAAQLLGTSGIGVLVVLSSVIQVPALIDVALVFALLAAVTTIAFTRKHP</sequence>
<gene>
    <name evidence="9" type="ORF">GWK36_04405</name>
</gene>
<keyword evidence="10" id="KW-1185">Reference proteome</keyword>